<keyword evidence="2" id="KW-1185">Reference proteome</keyword>
<dbReference type="Proteomes" id="UP000198901">
    <property type="component" value="Unassembled WGS sequence"/>
</dbReference>
<dbReference type="GO" id="GO:0019213">
    <property type="term" value="F:deacetylase activity"/>
    <property type="evidence" value="ECO:0007669"/>
    <property type="project" value="InterPro"/>
</dbReference>
<protein>
    <submittedName>
        <fullName evidence="1">Bacillithiol biosynthesis deacetylase BshB1</fullName>
    </submittedName>
</protein>
<dbReference type="OrthoDB" id="9778719at2"/>
<dbReference type="EMBL" id="FNGS01000005">
    <property type="protein sequence ID" value="SDM23848.1"/>
    <property type="molecule type" value="Genomic_DNA"/>
</dbReference>
<dbReference type="NCBIfam" id="TIGR04001">
    <property type="entry name" value="thiol_BshB1"/>
    <property type="match status" value="1"/>
</dbReference>
<dbReference type="STRING" id="563176.SAMN04488090_2938"/>
<dbReference type="Gene3D" id="3.40.50.10320">
    <property type="entry name" value="LmbE-like"/>
    <property type="match status" value="1"/>
</dbReference>
<gene>
    <name evidence="1" type="ORF">SAMN04488090_2938</name>
</gene>
<dbReference type="InterPro" id="IPR023842">
    <property type="entry name" value="Bacillithiol_biosynth_BshB1"/>
</dbReference>
<dbReference type="InterPro" id="IPR024078">
    <property type="entry name" value="LmbE-like_dom_sf"/>
</dbReference>
<dbReference type="RefSeq" id="WP_093203666.1">
    <property type="nucleotide sequence ID" value="NZ_FNGS01000005.1"/>
</dbReference>
<name>A0A1G9RKU8_9BACT</name>
<evidence type="ECO:0000313" key="2">
    <source>
        <dbReference type="Proteomes" id="UP000198901"/>
    </source>
</evidence>
<reference evidence="1 2" key="1">
    <citation type="submission" date="2016-10" db="EMBL/GenBank/DDBJ databases">
        <authorList>
            <person name="de Groot N.N."/>
        </authorList>
    </citation>
    <scope>NUCLEOTIDE SEQUENCE [LARGE SCALE GENOMIC DNA]</scope>
    <source>
        <strain evidence="1 2">DSM 21668</strain>
    </source>
</reference>
<proteinExistence type="predicted"/>
<accession>A0A1G9RKU8</accession>
<dbReference type="InterPro" id="IPR003737">
    <property type="entry name" value="GlcNAc_PI_deacetylase-related"/>
</dbReference>
<dbReference type="GO" id="GO:0016811">
    <property type="term" value="F:hydrolase activity, acting on carbon-nitrogen (but not peptide) bonds, in linear amides"/>
    <property type="evidence" value="ECO:0007669"/>
    <property type="project" value="TreeGrafter"/>
</dbReference>
<dbReference type="SUPFAM" id="SSF102588">
    <property type="entry name" value="LmbE-like"/>
    <property type="match status" value="1"/>
</dbReference>
<dbReference type="GO" id="GO:0071793">
    <property type="term" value="P:bacillithiol biosynthetic process"/>
    <property type="evidence" value="ECO:0007669"/>
    <property type="project" value="InterPro"/>
</dbReference>
<dbReference type="PANTHER" id="PTHR12993">
    <property type="entry name" value="N-ACETYLGLUCOSAMINYL-PHOSPHATIDYLINOSITOL DE-N-ACETYLASE-RELATED"/>
    <property type="match status" value="1"/>
</dbReference>
<dbReference type="AlphaFoldDB" id="A0A1G9RKU8"/>
<sequence>MKLDILVLAAHPDDAEMSCGGTLAREIANGKKVGIVDFTRGELGTRGTPEIRLQEAEEAGRVLGISARENLGFRDGFFVNDEAHQLKVVEVIRRYQPDLLIANAIDDRHPDHGKGAALAETAHFLSGLRRIETFEPDGTPQQPWRARQVFHYIQDRYIKPDIVVDISEFWEKKVESVKAYRSQFYNPESGEPTSYISSKAFFDFLIARWRETGHQIGAEFGEGFTSYRQLGTDSLFSLK</sequence>
<dbReference type="Pfam" id="PF02585">
    <property type="entry name" value="PIG-L"/>
    <property type="match status" value="1"/>
</dbReference>
<organism evidence="1 2">
    <name type="scientific">Siphonobacter aquaeclarae</name>
    <dbReference type="NCBI Taxonomy" id="563176"/>
    <lineage>
        <taxon>Bacteria</taxon>
        <taxon>Pseudomonadati</taxon>
        <taxon>Bacteroidota</taxon>
        <taxon>Cytophagia</taxon>
        <taxon>Cytophagales</taxon>
        <taxon>Cytophagaceae</taxon>
        <taxon>Siphonobacter</taxon>
    </lineage>
</organism>
<dbReference type="PANTHER" id="PTHR12993:SF30">
    <property type="entry name" value="N-ACETYL-ALPHA-D-GLUCOSAMINYL L-MALATE DEACETYLASE 1"/>
    <property type="match status" value="1"/>
</dbReference>
<evidence type="ECO:0000313" key="1">
    <source>
        <dbReference type="EMBL" id="SDM23848.1"/>
    </source>
</evidence>